<dbReference type="Gene3D" id="3.30.70.330">
    <property type="match status" value="1"/>
</dbReference>
<sequence>MAKSKSSKRDTRRDSPADIPAVDEPAENHEDTSAQTQRKKRKLSHDSTAEPAAAQSEKVANDADAVKSAGAEQKSKKKRKTKSSKSSAAQQTEEGGNNAQQQAQEHTGEGDENAGYDGEGEHQGGKAVRFIVFIGNLPYSATTESVTKHFAKIQPTSVRHLTDKETGKSKGFAFLEFEAYDRMKTCLKLYHHSNFDDGISPARKINVELTAGGGGGKSRDRKWKLRTKNEKLNEQRKRQQQEQAKQEAQKAKKGRHQQSHQQRHQQQRPRPGRGGDGGGAGGGAGIGAEDQGGIHPSRLAMVSGP</sequence>
<evidence type="ECO:0000256" key="2">
    <source>
        <dbReference type="PROSITE-ProRule" id="PRU00176"/>
    </source>
</evidence>
<feature type="compositionally biased region" description="Polar residues" evidence="3">
    <location>
        <begin position="88"/>
        <end position="105"/>
    </location>
</feature>
<dbReference type="GO" id="GO:0005730">
    <property type="term" value="C:nucleolus"/>
    <property type="evidence" value="ECO:0007669"/>
    <property type="project" value="TreeGrafter"/>
</dbReference>
<dbReference type="SUPFAM" id="SSF54928">
    <property type="entry name" value="RNA-binding domain, RBD"/>
    <property type="match status" value="1"/>
</dbReference>
<dbReference type="OrthoDB" id="167718at2759"/>
<evidence type="ECO:0000313" key="6">
    <source>
        <dbReference type="Proteomes" id="UP000076632"/>
    </source>
</evidence>
<dbReference type="GeneID" id="28899308"/>
<feature type="region of interest" description="Disordered" evidence="3">
    <location>
        <begin position="209"/>
        <end position="305"/>
    </location>
</feature>
<feature type="region of interest" description="Disordered" evidence="3">
    <location>
        <begin position="1"/>
        <end position="122"/>
    </location>
</feature>
<dbReference type="EMBL" id="KV407456">
    <property type="protein sequence ID" value="KZF24268.1"/>
    <property type="molecule type" value="Genomic_DNA"/>
</dbReference>
<evidence type="ECO:0000256" key="1">
    <source>
        <dbReference type="ARBA" id="ARBA00022884"/>
    </source>
</evidence>
<reference evidence="5 6" key="1">
    <citation type="journal article" date="2016" name="Fungal Biol.">
        <title>The genome of Xylona heveae provides a window into fungal endophytism.</title>
        <authorList>
            <person name="Gazis R."/>
            <person name="Kuo A."/>
            <person name="Riley R."/>
            <person name="LaButti K."/>
            <person name="Lipzen A."/>
            <person name="Lin J."/>
            <person name="Amirebrahimi M."/>
            <person name="Hesse C.N."/>
            <person name="Spatafora J.W."/>
            <person name="Henrissat B."/>
            <person name="Hainaut M."/>
            <person name="Grigoriev I.V."/>
            <person name="Hibbett D.S."/>
        </authorList>
    </citation>
    <scope>NUCLEOTIDE SEQUENCE [LARGE SCALE GENOMIC DNA]</scope>
    <source>
        <strain evidence="5 6">TC161</strain>
    </source>
</reference>
<evidence type="ECO:0000259" key="4">
    <source>
        <dbReference type="PROSITE" id="PS50102"/>
    </source>
</evidence>
<dbReference type="RefSeq" id="XP_018189823.1">
    <property type="nucleotide sequence ID" value="XM_018334171.1"/>
</dbReference>
<proteinExistence type="predicted"/>
<evidence type="ECO:0000256" key="3">
    <source>
        <dbReference type="SAM" id="MobiDB-lite"/>
    </source>
</evidence>
<dbReference type="PANTHER" id="PTHR23236:SF51">
    <property type="entry name" value="NUCLEOLAR PROTEIN 6"/>
    <property type="match status" value="1"/>
</dbReference>
<name>A0A165I2D5_XYLHT</name>
<keyword evidence="1 2" id="KW-0694">RNA-binding</keyword>
<gene>
    <name evidence="5" type="ORF">L228DRAFT_259508</name>
</gene>
<dbReference type="OMA" id="IKAHFAS"/>
<dbReference type="CDD" id="cd12400">
    <property type="entry name" value="RRM_Nop6"/>
    <property type="match status" value="1"/>
</dbReference>
<dbReference type="InterPro" id="IPR035979">
    <property type="entry name" value="RBD_domain_sf"/>
</dbReference>
<feature type="compositionally biased region" description="Basic and acidic residues" evidence="3">
    <location>
        <begin position="7"/>
        <end position="16"/>
    </location>
</feature>
<feature type="compositionally biased region" description="Basic residues" evidence="3">
    <location>
        <begin position="251"/>
        <end position="271"/>
    </location>
</feature>
<dbReference type="Proteomes" id="UP000076632">
    <property type="component" value="Unassembled WGS sequence"/>
</dbReference>
<dbReference type="SMART" id="SM00360">
    <property type="entry name" value="RRM"/>
    <property type="match status" value="1"/>
</dbReference>
<dbReference type="InterPro" id="IPR012677">
    <property type="entry name" value="Nucleotide-bd_a/b_plait_sf"/>
</dbReference>
<accession>A0A165I2D5</accession>
<protein>
    <recommendedName>
        <fullName evidence="4">RRM domain-containing protein</fullName>
    </recommendedName>
</protein>
<feature type="compositionally biased region" description="Gly residues" evidence="3">
    <location>
        <begin position="272"/>
        <end position="286"/>
    </location>
</feature>
<dbReference type="STRING" id="1328760.A0A165I2D5"/>
<dbReference type="FunFam" id="3.30.70.330:FF:000376">
    <property type="entry name" value="Putative RNA binding protein"/>
    <property type="match status" value="1"/>
</dbReference>
<dbReference type="InterPro" id="IPR000504">
    <property type="entry name" value="RRM_dom"/>
</dbReference>
<dbReference type="PANTHER" id="PTHR23236">
    <property type="entry name" value="EUKARYOTIC TRANSLATION INITIATION FACTOR 4B/4H"/>
    <property type="match status" value="1"/>
</dbReference>
<dbReference type="Pfam" id="PF00076">
    <property type="entry name" value="RRM_1"/>
    <property type="match status" value="1"/>
</dbReference>
<organism evidence="5 6">
    <name type="scientific">Xylona heveae (strain CBS 132557 / TC161)</name>
    <dbReference type="NCBI Taxonomy" id="1328760"/>
    <lineage>
        <taxon>Eukaryota</taxon>
        <taxon>Fungi</taxon>
        <taxon>Dikarya</taxon>
        <taxon>Ascomycota</taxon>
        <taxon>Pezizomycotina</taxon>
        <taxon>Xylonomycetes</taxon>
        <taxon>Xylonales</taxon>
        <taxon>Xylonaceae</taxon>
        <taxon>Xylona</taxon>
    </lineage>
</organism>
<feature type="domain" description="RRM" evidence="4">
    <location>
        <begin position="130"/>
        <end position="212"/>
    </location>
</feature>
<dbReference type="AlphaFoldDB" id="A0A165I2D5"/>
<dbReference type="GO" id="GO:0019843">
    <property type="term" value="F:rRNA binding"/>
    <property type="evidence" value="ECO:0007669"/>
    <property type="project" value="TreeGrafter"/>
</dbReference>
<dbReference type="InterPro" id="IPR034228">
    <property type="entry name" value="Nop6_RRM"/>
</dbReference>
<feature type="compositionally biased region" description="Basic and acidic residues" evidence="3">
    <location>
        <begin position="227"/>
        <end position="250"/>
    </location>
</feature>
<dbReference type="InParanoid" id="A0A165I2D5"/>
<keyword evidence="6" id="KW-1185">Reference proteome</keyword>
<evidence type="ECO:0000313" key="5">
    <source>
        <dbReference type="EMBL" id="KZF24268.1"/>
    </source>
</evidence>
<dbReference type="GO" id="GO:0042274">
    <property type="term" value="P:ribosomal small subunit biogenesis"/>
    <property type="evidence" value="ECO:0007669"/>
    <property type="project" value="TreeGrafter"/>
</dbReference>
<dbReference type="PROSITE" id="PS50102">
    <property type="entry name" value="RRM"/>
    <property type="match status" value="1"/>
</dbReference>